<dbReference type="GO" id="GO:0046872">
    <property type="term" value="F:metal ion binding"/>
    <property type="evidence" value="ECO:0007669"/>
    <property type="project" value="UniProtKB-KW"/>
</dbReference>
<dbReference type="EMBL" id="BKBC01000037">
    <property type="protein sequence ID" value="GEQ22001.1"/>
    <property type="molecule type" value="Genomic_DNA"/>
</dbReference>
<dbReference type="InterPro" id="IPR043461">
    <property type="entry name" value="LpxH-like"/>
</dbReference>
<gene>
    <name evidence="8" type="ORF">AWN73_03335</name>
    <name evidence="7" type="ORF">CBU02nite_25070</name>
</gene>
<reference evidence="7 10" key="2">
    <citation type="submission" date="2019-07" db="EMBL/GenBank/DDBJ databases">
        <title>Whole genome shotgun sequence of Clostridium butyricum NBRC 3858.</title>
        <authorList>
            <person name="Hosoyama A."/>
            <person name="Uohara A."/>
            <person name="Ohji S."/>
            <person name="Ichikawa N."/>
        </authorList>
    </citation>
    <scope>NUCLEOTIDE SEQUENCE [LARGE SCALE GENOMIC DNA]</scope>
    <source>
        <strain evidence="7 10">NBRC 3858</strain>
    </source>
</reference>
<evidence type="ECO:0000256" key="2">
    <source>
        <dbReference type="ARBA" id="ARBA00022519"/>
    </source>
</evidence>
<evidence type="ECO:0000256" key="3">
    <source>
        <dbReference type="ARBA" id="ARBA00022723"/>
    </source>
</evidence>
<proteinExistence type="predicted"/>
<accession>A0A0A6Q0X1</accession>
<feature type="domain" description="Calcineurin-like phosphoesterase" evidence="6">
    <location>
        <begin position="29"/>
        <end position="239"/>
    </location>
</feature>
<reference evidence="8 9" key="1">
    <citation type="submission" date="2016-01" db="EMBL/GenBank/DDBJ databases">
        <title>Characterization of the Clostridium difficile lineages that are prevalent in Hong Kong and China.</title>
        <authorList>
            <person name="Kwok J.S.-L."/>
            <person name="Lam W.-Y."/>
            <person name="Ip M."/>
            <person name="Chan T.-F."/>
            <person name="Hawkey P.M."/>
            <person name="Tsui S.K.-W."/>
        </authorList>
    </citation>
    <scope>NUCLEOTIDE SEQUENCE [LARGE SCALE GENOMIC DNA]</scope>
    <source>
        <strain evidence="8 9">300064</strain>
    </source>
</reference>
<dbReference type="GO" id="GO:0016020">
    <property type="term" value="C:membrane"/>
    <property type="evidence" value="ECO:0007669"/>
    <property type="project" value="GOC"/>
</dbReference>
<keyword evidence="2" id="KW-0997">Cell inner membrane</keyword>
<evidence type="ECO:0000313" key="9">
    <source>
        <dbReference type="Proteomes" id="UP000238081"/>
    </source>
</evidence>
<evidence type="ECO:0000259" key="6">
    <source>
        <dbReference type="Pfam" id="PF00149"/>
    </source>
</evidence>
<evidence type="ECO:0000256" key="4">
    <source>
        <dbReference type="ARBA" id="ARBA00023136"/>
    </source>
</evidence>
<dbReference type="SUPFAM" id="SSF56300">
    <property type="entry name" value="Metallo-dependent phosphatases"/>
    <property type="match status" value="1"/>
</dbReference>
<comment type="caution">
    <text evidence="8">The sequence shown here is derived from an EMBL/GenBank/DDBJ whole genome shotgun (WGS) entry which is preliminary data.</text>
</comment>
<sequence length="307" mass="35627">MDIKCRKSKELLSRLEKEGCVIDFDDNSKIVFISDVHRGNGGYEDSLRLNENIYKAALRYYYNNGYTLIEIGDGDELWKNKNILNIAYNYKDVFKILNKFNNKKRLYLLYGNHDIIKSNPEFILKQKKVYNNIGDNFPSEMIDLYSKVKFYECAVLNYLPLNKNILAFHGHQVDTINCEFWKVSRFLVRYVWRFLEGVGGMKAPTSPATNYDKGDKIDKVLEKLAKKENRMIICGHTHNDKLPKPSEGLYCNDGCCVFPSAITTIEITNGKISLVKWKIEVDDQNSLYIKKSITAGPEKIDDYLKYN</sequence>
<dbReference type="AlphaFoldDB" id="A0A0A6Q0X1"/>
<dbReference type="PANTHER" id="PTHR34990:SF2">
    <property type="entry name" value="BLL8164 PROTEIN"/>
    <property type="match status" value="1"/>
</dbReference>
<keyword evidence="4" id="KW-0472">Membrane</keyword>
<keyword evidence="1" id="KW-1003">Cell membrane</keyword>
<dbReference type="Proteomes" id="UP000238081">
    <property type="component" value="Unassembled WGS sequence"/>
</dbReference>
<keyword evidence="3" id="KW-0479">Metal-binding</keyword>
<dbReference type="GO" id="GO:0009245">
    <property type="term" value="P:lipid A biosynthetic process"/>
    <property type="evidence" value="ECO:0007669"/>
    <property type="project" value="TreeGrafter"/>
</dbReference>
<evidence type="ECO:0000256" key="5">
    <source>
        <dbReference type="ARBA" id="ARBA00023211"/>
    </source>
</evidence>
<evidence type="ECO:0000256" key="1">
    <source>
        <dbReference type="ARBA" id="ARBA00022475"/>
    </source>
</evidence>
<dbReference type="EMBL" id="LRDH01000118">
    <property type="protein sequence ID" value="PPV13579.1"/>
    <property type="molecule type" value="Genomic_DNA"/>
</dbReference>
<dbReference type="GO" id="GO:0008758">
    <property type="term" value="F:UDP-2,3-diacylglucosamine hydrolase activity"/>
    <property type="evidence" value="ECO:0007669"/>
    <property type="project" value="TreeGrafter"/>
</dbReference>
<dbReference type="RefSeq" id="WP_003428284.1">
    <property type="nucleotide sequence ID" value="NZ_BKBC01000037.1"/>
</dbReference>
<dbReference type="Proteomes" id="UP000321089">
    <property type="component" value="Unassembled WGS sequence"/>
</dbReference>
<name>A0A0A6Q0X1_CLOBU</name>
<keyword evidence="5" id="KW-0464">Manganese</keyword>
<dbReference type="InterPro" id="IPR029052">
    <property type="entry name" value="Metallo-depent_PP-like"/>
</dbReference>
<dbReference type="PANTHER" id="PTHR34990">
    <property type="entry name" value="UDP-2,3-DIACYLGLUCOSAMINE HYDROLASE-RELATED"/>
    <property type="match status" value="1"/>
</dbReference>
<protein>
    <submittedName>
        <fullName evidence="8">Serine/threonine protein phosphatase</fullName>
    </submittedName>
</protein>
<dbReference type="InterPro" id="IPR004843">
    <property type="entry name" value="Calcineurin-like_PHP"/>
</dbReference>
<evidence type="ECO:0000313" key="8">
    <source>
        <dbReference type="EMBL" id="PPV13579.1"/>
    </source>
</evidence>
<dbReference type="Gene3D" id="3.60.21.10">
    <property type="match status" value="1"/>
</dbReference>
<organism evidence="8 9">
    <name type="scientific">Clostridium butyricum</name>
    <dbReference type="NCBI Taxonomy" id="1492"/>
    <lineage>
        <taxon>Bacteria</taxon>
        <taxon>Bacillati</taxon>
        <taxon>Bacillota</taxon>
        <taxon>Clostridia</taxon>
        <taxon>Eubacteriales</taxon>
        <taxon>Clostridiaceae</taxon>
        <taxon>Clostridium</taxon>
    </lineage>
</organism>
<evidence type="ECO:0000313" key="7">
    <source>
        <dbReference type="EMBL" id="GEQ22001.1"/>
    </source>
</evidence>
<evidence type="ECO:0000313" key="10">
    <source>
        <dbReference type="Proteomes" id="UP000321089"/>
    </source>
</evidence>
<dbReference type="Pfam" id="PF00149">
    <property type="entry name" value="Metallophos"/>
    <property type="match status" value="1"/>
</dbReference>